<dbReference type="RefSeq" id="WP_146589037.1">
    <property type="nucleotide sequence ID" value="NZ_SJPO01000008.1"/>
</dbReference>
<dbReference type="InterPro" id="IPR011990">
    <property type="entry name" value="TPR-like_helical_dom_sf"/>
</dbReference>
<dbReference type="AlphaFoldDB" id="A0A5C5YI72"/>
<evidence type="ECO:0000313" key="4">
    <source>
        <dbReference type="Proteomes" id="UP000318478"/>
    </source>
</evidence>
<feature type="chain" id="PRO_5023103950" evidence="2">
    <location>
        <begin position="32"/>
        <end position="466"/>
    </location>
</feature>
<keyword evidence="2" id="KW-0732">Signal</keyword>
<keyword evidence="4" id="KW-1185">Reference proteome</keyword>
<name>A0A5C5YI72_9BACT</name>
<keyword evidence="1" id="KW-0802">TPR repeat</keyword>
<dbReference type="OrthoDB" id="274477at2"/>
<feature type="repeat" description="TPR" evidence="1">
    <location>
        <begin position="171"/>
        <end position="204"/>
    </location>
</feature>
<accession>A0A5C5YI72</accession>
<evidence type="ECO:0000313" key="3">
    <source>
        <dbReference type="EMBL" id="TWT74562.1"/>
    </source>
</evidence>
<proteinExistence type="predicted"/>
<evidence type="ECO:0000256" key="1">
    <source>
        <dbReference type="PROSITE-ProRule" id="PRU00339"/>
    </source>
</evidence>
<reference evidence="3 4" key="1">
    <citation type="submission" date="2019-02" db="EMBL/GenBank/DDBJ databases">
        <title>Deep-cultivation of Planctomycetes and their phenomic and genomic characterization uncovers novel biology.</title>
        <authorList>
            <person name="Wiegand S."/>
            <person name="Jogler M."/>
            <person name="Boedeker C."/>
            <person name="Pinto D."/>
            <person name="Vollmers J."/>
            <person name="Rivas-Marin E."/>
            <person name="Kohn T."/>
            <person name="Peeters S.H."/>
            <person name="Heuer A."/>
            <person name="Rast P."/>
            <person name="Oberbeckmann S."/>
            <person name="Bunk B."/>
            <person name="Jeske O."/>
            <person name="Meyerdierks A."/>
            <person name="Storesund J.E."/>
            <person name="Kallscheuer N."/>
            <person name="Luecker S."/>
            <person name="Lage O.M."/>
            <person name="Pohl T."/>
            <person name="Merkel B.J."/>
            <person name="Hornburger P."/>
            <person name="Mueller R.-W."/>
            <person name="Bruemmer F."/>
            <person name="Labrenz M."/>
            <person name="Spormann A.M."/>
            <person name="Op Den Camp H."/>
            <person name="Overmann J."/>
            <person name="Amann R."/>
            <person name="Jetten M.S.M."/>
            <person name="Mascher T."/>
            <person name="Medema M.H."/>
            <person name="Devos D.P."/>
            <person name="Kaster A.-K."/>
            <person name="Ovreas L."/>
            <person name="Rohde M."/>
            <person name="Galperin M.Y."/>
            <person name="Jogler C."/>
        </authorList>
    </citation>
    <scope>NUCLEOTIDE SEQUENCE [LARGE SCALE GENOMIC DNA]</scope>
    <source>
        <strain evidence="3 4">Pla123a</strain>
    </source>
</reference>
<dbReference type="Pfam" id="PF13174">
    <property type="entry name" value="TPR_6"/>
    <property type="match status" value="1"/>
</dbReference>
<evidence type="ECO:0000256" key="2">
    <source>
        <dbReference type="SAM" id="SignalP"/>
    </source>
</evidence>
<dbReference type="InterPro" id="IPR019734">
    <property type="entry name" value="TPR_rpt"/>
</dbReference>
<comment type="caution">
    <text evidence="3">The sequence shown here is derived from an EMBL/GenBank/DDBJ whole genome shotgun (WGS) entry which is preliminary data.</text>
</comment>
<dbReference type="EMBL" id="SJPO01000008">
    <property type="protein sequence ID" value="TWT74562.1"/>
    <property type="molecule type" value="Genomic_DNA"/>
</dbReference>
<sequence length="466" mass="52073" precursor="true">MRHRLKTLLPLASAAAIALASLCCAPPAAHAIDWPFFGGGGDAPASGRTGPGTEEWWKQHKKSAVMTPGKGYQVPGYDGYYDAKGRPMDAPADEVIDSLVDEDEPVGLLPGLDPKTHIKNLKEAVGRGADQGVAGQMLAEGKTLFQQQEYGKAASRFESAADYAAGSTVEAEALFMLGECYFWQDKYLKARDTFNGLVSKHPNTRNLNTLIGRQWVIAQYWEKHYFDYNKTARLRPNLLDGTRPTFDTIGQAIKTYDSIRLNDPTGPWADDAIMATASIYFRQERYGDADYQYSLLRKEYPRSEHQFNAHVLGLQAKLRKYQGADYDGAVLDEAKVLLKQIRTQFAGRLTDEEKDRLRSAQAEVAKATEERDLRMAQYYDKTSHYGAARQYYGRIAQNYGSSPVAQQARERLAEIGGEPARPEKPMSWLVDLFPESRERSIVNQIPELRRDAETRVAEAPGDATTK</sequence>
<organism evidence="3 4">
    <name type="scientific">Posidoniimonas polymericola</name>
    <dbReference type="NCBI Taxonomy" id="2528002"/>
    <lineage>
        <taxon>Bacteria</taxon>
        <taxon>Pseudomonadati</taxon>
        <taxon>Planctomycetota</taxon>
        <taxon>Planctomycetia</taxon>
        <taxon>Pirellulales</taxon>
        <taxon>Lacipirellulaceae</taxon>
        <taxon>Posidoniimonas</taxon>
    </lineage>
</organism>
<dbReference type="Proteomes" id="UP000318478">
    <property type="component" value="Unassembled WGS sequence"/>
</dbReference>
<dbReference type="Gene3D" id="1.25.40.10">
    <property type="entry name" value="Tetratricopeptide repeat domain"/>
    <property type="match status" value="2"/>
</dbReference>
<feature type="signal peptide" evidence="2">
    <location>
        <begin position="1"/>
        <end position="31"/>
    </location>
</feature>
<gene>
    <name evidence="3" type="primary">bamD</name>
    <name evidence="3" type="ORF">Pla123a_33860</name>
</gene>
<protein>
    <submittedName>
        <fullName evidence="3">Outer membrane protein assembly factor BamD</fullName>
    </submittedName>
</protein>
<dbReference type="SUPFAM" id="SSF48452">
    <property type="entry name" value="TPR-like"/>
    <property type="match status" value="1"/>
</dbReference>
<dbReference type="PROSITE" id="PS50005">
    <property type="entry name" value="TPR"/>
    <property type="match status" value="1"/>
</dbReference>